<keyword evidence="1" id="KW-0175">Coiled coil</keyword>
<feature type="region of interest" description="Disordered" evidence="2">
    <location>
        <begin position="210"/>
        <end position="235"/>
    </location>
</feature>
<sequence>QHSLKYNDYSQLIIINVNLPKVPERLIMIVPTEKGITLSTGKFPVKYFLDLQFPENVTVLRETERKHFNGNLLNITYKAHKTGEKLKTSEEKMQQELTEEYEEYEEHEEEEVVQETEPQKQENLTKVQQLQKMQIIKAEPKVIKKEKKLNNQINKKHTRTISNILKEKRISSEAEMMLKIARKAQKQQELKEQGKVQKIERKEQLVMQQIEAKKKRKDSRESKKKAIVQRIQDKK</sequence>
<feature type="compositionally biased region" description="Basic residues" evidence="2">
    <location>
        <begin position="213"/>
        <end position="227"/>
    </location>
</feature>
<feature type="non-terminal residue" evidence="3">
    <location>
        <position position="1"/>
    </location>
</feature>
<proteinExistence type="predicted"/>
<feature type="coiled-coil region" evidence="1">
    <location>
        <begin position="87"/>
        <end position="114"/>
    </location>
</feature>
<reference evidence="3" key="1">
    <citation type="submission" date="2015-07" db="EMBL/GenBank/DDBJ databases">
        <title>Adaptation to a free-living lifestyle via gene acquisitions in the diplomonad Trepomonas sp. PC1.</title>
        <authorList>
            <person name="Xu F."/>
            <person name="Jerlstrom-Hultqvist J."/>
            <person name="Kolisko M."/>
            <person name="Simpson A.G.B."/>
            <person name="Roger A.J."/>
            <person name="Svard S.G."/>
            <person name="Andersson J.O."/>
        </authorList>
    </citation>
    <scope>NUCLEOTIDE SEQUENCE</scope>
    <source>
        <strain evidence="3">PC1</strain>
    </source>
</reference>
<organism evidence="3">
    <name type="scientific">Trepomonas sp. PC1</name>
    <dbReference type="NCBI Taxonomy" id="1076344"/>
    <lineage>
        <taxon>Eukaryota</taxon>
        <taxon>Metamonada</taxon>
        <taxon>Diplomonadida</taxon>
        <taxon>Hexamitidae</taxon>
        <taxon>Hexamitinae</taxon>
        <taxon>Trepomonas</taxon>
    </lineage>
</organism>
<evidence type="ECO:0000313" key="3">
    <source>
        <dbReference type="EMBL" id="JAP91420.1"/>
    </source>
</evidence>
<evidence type="ECO:0000256" key="2">
    <source>
        <dbReference type="SAM" id="MobiDB-lite"/>
    </source>
</evidence>
<feature type="non-terminal residue" evidence="3">
    <location>
        <position position="235"/>
    </location>
</feature>
<dbReference type="EMBL" id="GDID01005186">
    <property type="protein sequence ID" value="JAP91420.1"/>
    <property type="molecule type" value="Transcribed_RNA"/>
</dbReference>
<accession>A0A146K3D9</accession>
<gene>
    <name evidence="3" type="ORF">TPC1_16979</name>
</gene>
<protein>
    <submittedName>
        <fullName evidence="3">Uncharacterized protein</fullName>
    </submittedName>
</protein>
<name>A0A146K3D9_9EUKA</name>
<dbReference type="AlphaFoldDB" id="A0A146K3D9"/>
<evidence type="ECO:0000256" key="1">
    <source>
        <dbReference type="SAM" id="Coils"/>
    </source>
</evidence>